<dbReference type="InterPro" id="IPR040826">
    <property type="entry name" value="HEPN_LA2681"/>
</dbReference>
<protein>
    <recommendedName>
        <fullName evidence="1">LA2681-like HEPN domain-containing protein</fullName>
    </recommendedName>
</protein>
<evidence type="ECO:0000313" key="2">
    <source>
        <dbReference type="EMBL" id="MBL0739947.1"/>
    </source>
</evidence>
<dbReference type="Proteomes" id="UP000613030">
    <property type="component" value="Unassembled WGS sequence"/>
</dbReference>
<dbReference type="Pfam" id="PF18733">
    <property type="entry name" value="HEPN_LA2681"/>
    <property type="match status" value="1"/>
</dbReference>
<proteinExistence type="predicted"/>
<reference evidence="2 3" key="1">
    <citation type="submission" date="2021-01" db="EMBL/GenBank/DDBJ databases">
        <title>Chryseolinea sp. Jin1 Genome sequencing and assembly.</title>
        <authorList>
            <person name="Kim I."/>
        </authorList>
    </citation>
    <scope>NUCLEOTIDE SEQUENCE [LARGE SCALE GENOMIC DNA]</scope>
    <source>
        <strain evidence="2 3">Jin1</strain>
    </source>
</reference>
<organism evidence="2 3">
    <name type="scientific">Chryseolinea lacunae</name>
    <dbReference type="NCBI Taxonomy" id="2801331"/>
    <lineage>
        <taxon>Bacteria</taxon>
        <taxon>Pseudomonadati</taxon>
        <taxon>Bacteroidota</taxon>
        <taxon>Cytophagia</taxon>
        <taxon>Cytophagales</taxon>
        <taxon>Fulvivirgaceae</taxon>
        <taxon>Chryseolinea</taxon>
    </lineage>
</organism>
<accession>A0ABS1KL37</accession>
<sequence length="555" mass="65537">MNKDNDPKDFEGLFVIDEKFFNMVNLKERFDFHVRLIRTMISHENVKRDDVKLVINNFMLSSFHYVKDERFRLYMHLEFFLTLSHYAETFKSKDTFDNIISNFHDPKLKVKLFNKEPLRASLVYAEVFLKYYGLKNEENDGWFSVENFEMIRKAKFHLLKVYAQAVERKNKLSEGDFNYCLVLLSACFMHLSRWFEPLFYLRLLKLSSSADPNYDYLVAMTLDALKDKSCLNYNGQLLLKIIDCCRNAIDNPKAVRGQKAHLAPILDRCLNDIAFAKLSVEVLRKHQKNIANEKGVKNKYLVYCRDNELFVNEHSFFCTCRRGIGDSLEIRTAHVHTHIEWVKKFEEVLKVIVSDFALGRFSLFHSETAVAMPDNHRRKNKADALSLYRDAHLKNAFKICYSILDQICYGIFEGMEIDIESVLKQNKSTKVYFLNMWDLYEFSESDFRGNMYLISLYSLARDLDRTDYSALKSFKAIRNAMEHKLLFVREKRQRKSKNDFYSDVSISREELIAKTKLLMILTKSAILSFAYFIRRQSKVMEAKHERTERSIEICS</sequence>
<name>A0ABS1KL37_9BACT</name>
<dbReference type="RefSeq" id="WP_202006908.1">
    <property type="nucleotide sequence ID" value="NZ_JAERRB010000001.1"/>
</dbReference>
<gene>
    <name evidence="2" type="ORF">JI741_01895</name>
</gene>
<comment type="caution">
    <text evidence="2">The sequence shown here is derived from an EMBL/GenBank/DDBJ whole genome shotgun (WGS) entry which is preliminary data.</text>
</comment>
<dbReference type="EMBL" id="JAERRB010000001">
    <property type="protein sequence ID" value="MBL0739947.1"/>
    <property type="molecule type" value="Genomic_DNA"/>
</dbReference>
<evidence type="ECO:0000313" key="3">
    <source>
        <dbReference type="Proteomes" id="UP000613030"/>
    </source>
</evidence>
<evidence type="ECO:0000259" key="1">
    <source>
        <dbReference type="Pfam" id="PF18733"/>
    </source>
</evidence>
<feature type="domain" description="LA2681-like HEPN" evidence="1">
    <location>
        <begin position="343"/>
        <end position="535"/>
    </location>
</feature>
<keyword evidence="3" id="KW-1185">Reference proteome</keyword>